<evidence type="ECO:0000256" key="5">
    <source>
        <dbReference type="ARBA" id="ARBA00023244"/>
    </source>
</evidence>
<dbReference type="RefSeq" id="WP_149476086.1">
    <property type="nucleotide sequence ID" value="NZ_JAGGMB010000008.1"/>
</dbReference>
<evidence type="ECO:0000256" key="3">
    <source>
        <dbReference type="ARBA" id="ARBA00023002"/>
    </source>
</evidence>
<keyword evidence="8" id="KW-0456">Lyase</keyword>
<dbReference type="NCBIfam" id="TIGR01470">
    <property type="entry name" value="cysG_Nterm"/>
    <property type="match status" value="1"/>
</dbReference>
<evidence type="ECO:0000259" key="7">
    <source>
        <dbReference type="Pfam" id="PF14824"/>
    </source>
</evidence>
<evidence type="ECO:0000313" key="9">
    <source>
        <dbReference type="Proteomes" id="UP001138793"/>
    </source>
</evidence>
<dbReference type="Gene3D" id="1.10.8.610">
    <property type="entry name" value="SirC, precorrin-2 dehydrogenase, C-terminal helical domain-like"/>
    <property type="match status" value="1"/>
</dbReference>
<accession>A0A9X0YUP2</accession>
<proteinExistence type="predicted"/>
<dbReference type="InterPro" id="IPR028281">
    <property type="entry name" value="Sirohaem_synthase_central"/>
</dbReference>
<dbReference type="EMBL" id="JAGGMB010000008">
    <property type="protein sequence ID" value="MBP2078396.1"/>
    <property type="molecule type" value="Genomic_DNA"/>
</dbReference>
<evidence type="ECO:0000313" key="8">
    <source>
        <dbReference type="EMBL" id="MBP2078396.1"/>
    </source>
</evidence>
<dbReference type="EC" id="1.3.1.76" evidence="2"/>
<dbReference type="AlphaFoldDB" id="A0A9X0YUP2"/>
<dbReference type="Gene3D" id="3.40.50.720">
    <property type="entry name" value="NAD(P)-binding Rossmann-like Domain"/>
    <property type="match status" value="1"/>
</dbReference>
<organism evidence="8 9">
    <name type="scientific">Oceanobacillus polygoni</name>
    <dbReference type="NCBI Taxonomy" id="1235259"/>
    <lineage>
        <taxon>Bacteria</taxon>
        <taxon>Bacillati</taxon>
        <taxon>Bacillota</taxon>
        <taxon>Bacilli</taxon>
        <taxon>Bacillales</taxon>
        <taxon>Bacillaceae</taxon>
        <taxon>Oceanobacillus</taxon>
    </lineage>
</organism>
<dbReference type="GO" id="GO:0043115">
    <property type="term" value="F:precorrin-2 dehydrogenase activity"/>
    <property type="evidence" value="ECO:0007669"/>
    <property type="project" value="UniProtKB-EC"/>
</dbReference>
<dbReference type="OrthoDB" id="9773765at2"/>
<dbReference type="GO" id="GO:0019354">
    <property type="term" value="P:siroheme biosynthetic process"/>
    <property type="evidence" value="ECO:0007669"/>
    <property type="project" value="InterPro"/>
</dbReference>
<dbReference type="InterPro" id="IPR006367">
    <property type="entry name" value="Sirohaem_synthase_N"/>
</dbReference>
<keyword evidence="9" id="KW-1185">Reference proteome</keyword>
<dbReference type="InterPro" id="IPR036291">
    <property type="entry name" value="NAD(P)-bd_dom_sf"/>
</dbReference>
<dbReference type="Pfam" id="PF14824">
    <property type="entry name" value="Sirohm_synth_M"/>
    <property type="match status" value="1"/>
</dbReference>
<comment type="caution">
    <text evidence="8">The sequence shown here is derived from an EMBL/GenBank/DDBJ whole genome shotgun (WGS) entry which is preliminary data.</text>
</comment>
<keyword evidence="4" id="KW-0520">NAD</keyword>
<dbReference type="SUPFAM" id="SSF75615">
    <property type="entry name" value="Siroheme synthase middle domains-like"/>
    <property type="match status" value="1"/>
</dbReference>
<gene>
    <name evidence="8" type="ORF">J2Z64_002660</name>
</gene>
<feature type="domain" description="Siroheme synthase central" evidence="7">
    <location>
        <begin position="118"/>
        <end position="144"/>
    </location>
</feature>
<sequence length="210" mass="23865">MRIPVLLEIANKTVIAVGGGVVAARRVPPLLDAGADITLIAPALHPVLQQLYESGQIQWQAREAYVNEQFNSRLLLLMTEKEELNQALYEKKQPHQLVYLANDAQKSDLHFPAVLQKGQLTIAVSTNGASPIYAKRLRNKLADQLPADIEGDLDFLDQARKRIIAHPLKPKQRKQLLEQITTEEFLRQENRQNQFDKLLEILKEETSNYQ</sequence>
<dbReference type="InterPro" id="IPR042518">
    <property type="entry name" value="SirC_C"/>
</dbReference>
<comment type="catalytic activity">
    <reaction evidence="6">
        <text>precorrin-2 + NAD(+) = sirohydrochlorin + NADH + 2 H(+)</text>
        <dbReference type="Rhea" id="RHEA:15613"/>
        <dbReference type="ChEBI" id="CHEBI:15378"/>
        <dbReference type="ChEBI" id="CHEBI:57540"/>
        <dbReference type="ChEBI" id="CHEBI:57945"/>
        <dbReference type="ChEBI" id="CHEBI:58351"/>
        <dbReference type="ChEBI" id="CHEBI:58827"/>
        <dbReference type="EC" id="1.3.1.76"/>
    </reaction>
</comment>
<dbReference type="PANTHER" id="PTHR35330:SF1">
    <property type="entry name" value="SIROHEME BIOSYNTHESIS PROTEIN MET8"/>
    <property type="match status" value="1"/>
</dbReference>
<evidence type="ECO:0000256" key="2">
    <source>
        <dbReference type="ARBA" id="ARBA00012400"/>
    </source>
</evidence>
<dbReference type="GO" id="GO:0004325">
    <property type="term" value="F:ferrochelatase activity"/>
    <property type="evidence" value="ECO:0007669"/>
    <property type="project" value="InterPro"/>
</dbReference>
<dbReference type="PANTHER" id="PTHR35330">
    <property type="entry name" value="SIROHEME BIOSYNTHESIS PROTEIN MET8"/>
    <property type="match status" value="1"/>
</dbReference>
<keyword evidence="3 8" id="KW-0560">Oxidoreductase</keyword>
<dbReference type="Pfam" id="PF13241">
    <property type="entry name" value="NAD_binding_7"/>
    <property type="match status" value="1"/>
</dbReference>
<dbReference type="SUPFAM" id="SSF51735">
    <property type="entry name" value="NAD(P)-binding Rossmann-fold domains"/>
    <property type="match status" value="1"/>
</dbReference>
<dbReference type="Pfam" id="PF22440">
    <property type="entry name" value="SirC_C"/>
    <property type="match status" value="1"/>
</dbReference>
<name>A0A9X0YUP2_9BACI</name>
<dbReference type="InterPro" id="IPR028161">
    <property type="entry name" value="Met8-like"/>
</dbReference>
<dbReference type="Proteomes" id="UP001138793">
    <property type="component" value="Unassembled WGS sequence"/>
</dbReference>
<evidence type="ECO:0000256" key="6">
    <source>
        <dbReference type="ARBA" id="ARBA00047561"/>
    </source>
</evidence>
<evidence type="ECO:0000256" key="4">
    <source>
        <dbReference type="ARBA" id="ARBA00023027"/>
    </source>
</evidence>
<reference evidence="8" key="1">
    <citation type="submission" date="2021-03" db="EMBL/GenBank/DDBJ databases">
        <title>Genomic Encyclopedia of Type Strains, Phase IV (KMG-IV): sequencing the most valuable type-strain genomes for metagenomic binning, comparative biology and taxonomic classification.</title>
        <authorList>
            <person name="Goeker M."/>
        </authorList>
    </citation>
    <scope>NUCLEOTIDE SEQUENCE</scope>
    <source>
        <strain evidence="8">DSM 107338</strain>
    </source>
</reference>
<evidence type="ECO:0000256" key="1">
    <source>
        <dbReference type="ARBA" id="ARBA00005010"/>
    </source>
</evidence>
<keyword evidence="5" id="KW-0627">Porphyrin biosynthesis</keyword>
<protein>
    <recommendedName>
        <fullName evidence="2">precorrin-2 dehydrogenase</fullName>
        <ecNumber evidence="2">1.3.1.76</ecNumber>
    </recommendedName>
</protein>
<comment type="pathway">
    <text evidence="1">Porphyrin-containing compound metabolism; siroheme biosynthesis; sirohydrochlorin from precorrin-2: step 1/1.</text>
</comment>